<dbReference type="Pfam" id="PF00149">
    <property type="entry name" value="Metallophos"/>
    <property type="match status" value="1"/>
</dbReference>
<dbReference type="InterPro" id="IPR004843">
    <property type="entry name" value="Calcineurin-like_PHP"/>
</dbReference>
<feature type="region of interest" description="Disordered" evidence="7">
    <location>
        <begin position="1"/>
        <end position="20"/>
    </location>
</feature>
<keyword evidence="3 6" id="KW-0378">Hydrolase</keyword>
<dbReference type="Gene3D" id="3.60.21.10">
    <property type="match status" value="1"/>
</dbReference>
<comment type="catalytic activity">
    <reaction evidence="6">
        <text>O-phospho-L-threonyl-[protein] + H2O = L-threonyl-[protein] + phosphate</text>
        <dbReference type="Rhea" id="RHEA:47004"/>
        <dbReference type="Rhea" id="RHEA-COMP:11060"/>
        <dbReference type="Rhea" id="RHEA-COMP:11605"/>
        <dbReference type="ChEBI" id="CHEBI:15377"/>
        <dbReference type="ChEBI" id="CHEBI:30013"/>
        <dbReference type="ChEBI" id="CHEBI:43474"/>
        <dbReference type="ChEBI" id="CHEBI:61977"/>
        <dbReference type="EC" id="3.1.3.16"/>
    </reaction>
</comment>
<dbReference type="InterPro" id="IPR047129">
    <property type="entry name" value="PPA2-like"/>
</dbReference>
<sequence length="371" mass="42274">MEIDQSMDASPVSNLLNDESDDDLDFEERNFFMEADNSFADHSLSAIQKPQTETSIFQNSSNNISNVDAWIAQLKHKQPLSLKQLESLCNKAQEVLAQESNIAEVSSPVTVCGDTHGQFYDLMELFKIAGEPPESNYLFMGDYVDRGRYSIQVFSLLLAFKLRYPARITLLRGNHECRQTTQVYGFYDECMSVYNTPEAWHNFTKVFDFLPITALVDGKILAMHGGLSPSLHCLDDIRILDRFQEIPHDGPMSDLLWSDPDDLGYREGWGPNSRGAGYVWASDITQHFTHTNDLETISRAHQIVDGGYQWLHNDKVVTVFSAPNYMYRVGNLAGYMVVENGQRTCHTFDAAPREREEVNLGFKKVNQNYFF</sequence>
<keyword evidence="2" id="KW-0479">Metal-binding</keyword>
<evidence type="ECO:0000259" key="8">
    <source>
        <dbReference type="PROSITE" id="PS00125"/>
    </source>
</evidence>
<dbReference type="PIRSF" id="PIRSF033096">
    <property type="entry name" value="PPPtase_5"/>
    <property type="match status" value="1"/>
</dbReference>
<protein>
    <recommendedName>
        <fullName evidence="6">Serine/threonine-protein phosphatase</fullName>
        <ecNumber evidence="6">3.1.3.16</ecNumber>
    </recommendedName>
</protein>
<evidence type="ECO:0000256" key="6">
    <source>
        <dbReference type="RuleBase" id="RU004273"/>
    </source>
</evidence>
<comment type="cofactor">
    <cofactor evidence="1">
        <name>Mn(2+)</name>
        <dbReference type="ChEBI" id="CHEBI:29035"/>
    </cofactor>
</comment>
<name>A0AAV2S5Y6_MEGNR</name>
<comment type="caution">
    <text evidence="9">The sequence shown here is derived from an EMBL/GenBank/DDBJ whole genome shotgun (WGS) entry which is preliminary data.</text>
</comment>
<dbReference type="PROSITE" id="PS00125">
    <property type="entry name" value="SER_THR_PHOSPHATASE"/>
    <property type="match status" value="1"/>
</dbReference>
<evidence type="ECO:0000256" key="2">
    <source>
        <dbReference type="ARBA" id="ARBA00022723"/>
    </source>
</evidence>
<evidence type="ECO:0000256" key="3">
    <source>
        <dbReference type="ARBA" id="ARBA00022801"/>
    </source>
</evidence>
<reference evidence="9 10" key="1">
    <citation type="submission" date="2024-05" db="EMBL/GenBank/DDBJ databases">
        <authorList>
            <person name="Wallberg A."/>
        </authorList>
    </citation>
    <scope>NUCLEOTIDE SEQUENCE [LARGE SCALE GENOMIC DNA]</scope>
</reference>
<dbReference type="PRINTS" id="PR00114">
    <property type="entry name" value="STPHPHTASE"/>
</dbReference>
<dbReference type="SMART" id="SM00156">
    <property type="entry name" value="PP2Ac"/>
    <property type="match status" value="1"/>
</dbReference>
<dbReference type="PANTHER" id="PTHR45619">
    <property type="entry name" value="SERINE/THREONINE-PROTEIN PHOSPHATASE PP2A-RELATED"/>
    <property type="match status" value="1"/>
</dbReference>
<dbReference type="InterPro" id="IPR006186">
    <property type="entry name" value="Ser/Thr-sp_prot-phosphatase"/>
</dbReference>
<dbReference type="InterPro" id="IPR029052">
    <property type="entry name" value="Metallo-depent_PP-like"/>
</dbReference>
<dbReference type="Proteomes" id="UP001497623">
    <property type="component" value="Unassembled WGS sequence"/>
</dbReference>
<evidence type="ECO:0000313" key="9">
    <source>
        <dbReference type="EMBL" id="CAL4156928.1"/>
    </source>
</evidence>
<proteinExistence type="inferred from homology"/>
<evidence type="ECO:0000313" key="10">
    <source>
        <dbReference type="Proteomes" id="UP001497623"/>
    </source>
</evidence>
<evidence type="ECO:0000256" key="7">
    <source>
        <dbReference type="SAM" id="MobiDB-lite"/>
    </source>
</evidence>
<dbReference type="EMBL" id="CAXKWB010041770">
    <property type="protein sequence ID" value="CAL4156928.1"/>
    <property type="molecule type" value="Genomic_DNA"/>
</dbReference>
<gene>
    <name evidence="9" type="ORF">MNOR_LOCUS31789</name>
</gene>
<accession>A0AAV2S5Y6</accession>
<comment type="similarity">
    <text evidence="6">Belongs to the PPP phosphatase family.</text>
</comment>
<dbReference type="SUPFAM" id="SSF56300">
    <property type="entry name" value="Metallo-dependent phosphatases"/>
    <property type="match status" value="1"/>
</dbReference>
<keyword evidence="4" id="KW-0464">Manganese</keyword>
<dbReference type="AlphaFoldDB" id="A0AAV2S5Y6"/>
<evidence type="ECO:0000256" key="1">
    <source>
        <dbReference type="ARBA" id="ARBA00001936"/>
    </source>
</evidence>
<organism evidence="9 10">
    <name type="scientific">Meganyctiphanes norvegica</name>
    <name type="common">Northern krill</name>
    <name type="synonym">Thysanopoda norvegica</name>
    <dbReference type="NCBI Taxonomy" id="48144"/>
    <lineage>
        <taxon>Eukaryota</taxon>
        <taxon>Metazoa</taxon>
        <taxon>Ecdysozoa</taxon>
        <taxon>Arthropoda</taxon>
        <taxon>Crustacea</taxon>
        <taxon>Multicrustacea</taxon>
        <taxon>Malacostraca</taxon>
        <taxon>Eumalacostraca</taxon>
        <taxon>Eucarida</taxon>
        <taxon>Euphausiacea</taxon>
        <taxon>Euphausiidae</taxon>
        <taxon>Meganyctiphanes</taxon>
    </lineage>
</organism>
<dbReference type="EC" id="3.1.3.16" evidence="6"/>
<feature type="domain" description="Serine/threonine specific protein phosphatases" evidence="8">
    <location>
        <begin position="171"/>
        <end position="176"/>
    </location>
</feature>
<dbReference type="GO" id="GO:0046872">
    <property type="term" value="F:metal ion binding"/>
    <property type="evidence" value="ECO:0007669"/>
    <property type="project" value="UniProtKB-KW"/>
</dbReference>
<feature type="active site" description="Proton donor/acceptor" evidence="5">
    <location>
        <position position="175"/>
    </location>
</feature>
<dbReference type="CDD" id="cd07415">
    <property type="entry name" value="MPP_PP2A_PP4_PP6"/>
    <property type="match status" value="1"/>
</dbReference>
<dbReference type="GO" id="GO:0004722">
    <property type="term" value="F:protein serine/threonine phosphatase activity"/>
    <property type="evidence" value="ECO:0007669"/>
    <property type="project" value="UniProtKB-EC"/>
</dbReference>
<evidence type="ECO:0000256" key="4">
    <source>
        <dbReference type="ARBA" id="ARBA00023211"/>
    </source>
</evidence>
<keyword evidence="10" id="KW-1185">Reference proteome</keyword>
<evidence type="ECO:0000256" key="5">
    <source>
        <dbReference type="PIRSR" id="PIRSR033096-1"/>
    </source>
</evidence>